<sequence length="986" mass="110911">MARQDANENFLNTAFLYGANASYIEDLHARYEKDPSSVDAEWQAFFGALKDDKQAVEKAANGPSWEKPNWPIHANGDLVSALDGNWAQVEKAVGDKIKAKAQAKGAEISQADVQQATRDSVRAIMLIRAYRVRGHLHAKLDPLDINPRPSDQELHPSHYGFTEADWDRKIFLDNVLGLEFGTVREIVTLLERTYCQTLGVEFMHISDPAEKAWIQERIEGPDKEITFTKEGKIAILNKLVEAEGFEKFLDVRYTGTKRFGLDGGESLIPALEQIIKRGGNLGVKEIVLGMAHRGRLNVLTQVMGKPHRALFHEFKGGSFAPDDVEGSGDVKYHLGASSDRTFDGNNVHLSLTANPSHLEIVDPVVLGKVRAKQDQHGCTPENRVAVMPLLIHGDAAFAGQGVVAECLGLSGLRGHRTGGSIHFIINNQIGFTTDPRFSRSSPYPSDVAKMVEAPIFHVNGDDPEAVVFAAKVSAEYRQRFQKPVVIDMFCYRRFGHNEGDEPSFTQPLMYRKIRSHPAIVELYSKKLIAEGIVTEAEVDEMKSSWRSKLDAEFDIASNYKPNKADWLDGRWSGMKAVREDQDDPRRGQTGVAVETLQQIGKALTSIPEGFHLHRTIQRFLDNRKKMLETGEGFDWAMAEALAFGSLLLEGHRVRLSGQDVERGTFSQRHSVLTDQENEERYTNLNHIAENQARYEVINSMLSEEAVLGFEYGYTLSEPNALTLWEAQFGDFANGAQVVFDQFISSGERKWLRMSGLVCLLPHGYEGQGPEHSSARLERWLQMCAEDNMQVGYCSTPSNYFHILRRQLKRDFRKPLILMTPKSLLRHKRCTSSLSDISEGTYFHRVLQDDAQLGRDVVKLVKDDKIRRVVICTGKVYYDLLEEREKRGIDDVYLLRVEQLYPFPAKSLAAEISRFKKADVVWCQEEPKNMGSWGFVEPYLEWVLKTAGSKVDRPRYVGRPASAATATGLMSKHMAQLQAFLDEAFAG</sequence>
<comment type="caution">
    <text evidence="12">The sequence shown here is derived from an EMBL/GenBank/DDBJ whole genome shotgun (WGS) entry which is preliminary data.</text>
</comment>
<keyword evidence="9" id="KW-0324">Glycolysis</keyword>
<dbReference type="GO" id="GO:0005829">
    <property type="term" value="C:cytosol"/>
    <property type="evidence" value="ECO:0007669"/>
    <property type="project" value="TreeGrafter"/>
</dbReference>
<evidence type="ECO:0000256" key="6">
    <source>
        <dbReference type="ARBA" id="ARBA00013321"/>
    </source>
</evidence>
<gene>
    <name evidence="12" type="ORF">JKG68_12330</name>
</gene>
<evidence type="ECO:0000256" key="9">
    <source>
        <dbReference type="ARBA" id="ARBA00023152"/>
    </source>
</evidence>
<dbReference type="PANTHER" id="PTHR23152">
    <property type="entry name" value="2-OXOGLUTARATE DEHYDROGENASE"/>
    <property type="match status" value="1"/>
</dbReference>
<dbReference type="GO" id="GO:0006099">
    <property type="term" value="P:tricarboxylic acid cycle"/>
    <property type="evidence" value="ECO:0007669"/>
    <property type="project" value="TreeGrafter"/>
</dbReference>
<dbReference type="Pfam" id="PF02779">
    <property type="entry name" value="Transket_pyr"/>
    <property type="match status" value="1"/>
</dbReference>
<dbReference type="InterPro" id="IPR005475">
    <property type="entry name" value="Transketolase-like_Pyr-bd"/>
</dbReference>
<dbReference type="GO" id="GO:0045252">
    <property type="term" value="C:oxoglutarate dehydrogenase complex"/>
    <property type="evidence" value="ECO:0007669"/>
    <property type="project" value="TreeGrafter"/>
</dbReference>
<dbReference type="CDD" id="cd02016">
    <property type="entry name" value="TPP_E1_OGDC_like"/>
    <property type="match status" value="1"/>
</dbReference>
<dbReference type="PIRSF" id="PIRSF000157">
    <property type="entry name" value="Oxoglu_dh_E1"/>
    <property type="match status" value="1"/>
</dbReference>
<evidence type="ECO:0000256" key="1">
    <source>
        <dbReference type="ARBA" id="ARBA00001964"/>
    </source>
</evidence>
<dbReference type="Gene3D" id="1.10.287.1150">
    <property type="entry name" value="TPP helical domain"/>
    <property type="match status" value="1"/>
</dbReference>
<evidence type="ECO:0000256" key="5">
    <source>
        <dbReference type="ARBA" id="ARBA00012280"/>
    </source>
</evidence>
<dbReference type="Proteomes" id="UP000605848">
    <property type="component" value="Unassembled WGS sequence"/>
</dbReference>
<dbReference type="FunFam" id="3.40.50.12470:FF:000003">
    <property type="entry name" value="2-oxoglutarate dehydrogenase E1 component"/>
    <property type="match status" value="1"/>
</dbReference>
<comment type="similarity">
    <text evidence="3">Belongs to the alpha-ketoglutarate dehydrogenase family.</text>
</comment>
<comment type="subunit">
    <text evidence="4">Homodimer. Part of the 2-oxoglutarate dehydrogenase (OGDH) complex composed of E1 (2-oxoglutarate dehydrogenase), E2 (dihydrolipoamide succinyltransferase) and E3 (dihydrolipoamide dehydrogenase); the complex contains multiple copies of the three enzymatic components (E1, E2 and E3).</text>
</comment>
<dbReference type="Gene3D" id="3.40.50.970">
    <property type="match status" value="1"/>
</dbReference>
<dbReference type="RefSeq" id="WP_202059753.1">
    <property type="nucleotide sequence ID" value="NZ_JAEQMY010000014.1"/>
</dbReference>
<dbReference type="NCBIfam" id="TIGR00239">
    <property type="entry name" value="2oxo_dh_E1"/>
    <property type="match status" value="1"/>
</dbReference>
<evidence type="ECO:0000256" key="8">
    <source>
        <dbReference type="ARBA" id="ARBA00023052"/>
    </source>
</evidence>
<keyword evidence="13" id="KW-1185">Reference proteome</keyword>
<dbReference type="NCBIfam" id="NF008907">
    <property type="entry name" value="PRK12270.1"/>
    <property type="match status" value="1"/>
</dbReference>
<feature type="domain" description="Transketolase-like pyrimidine-binding" evidence="11">
    <location>
        <begin position="633"/>
        <end position="826"/>
    </location>
</feature>
<dbReference type="SUPFAM" id="SSF52518">
    <property type="entry name" value="Thiamin diphosphate-binding fold (THDP-binding)"/>
    <property type="match status" value="2"/>
</dbReference>
<dbReference type="InterPro" id="IPR011603">
    <property type="entry name" value="2oxoglutarate_DH_E1"/>
</dbReference>
<dbReference type="InterPro" id="IPR029061">
    <property type="entry name" value="THDP-binding"/>
</dbReference>
<dbReference type="InterPro" id="IPR042179">
    <property type="entry name" value="KGD_C_sf"/>
</dbReference>
<evidence type="ECO:0000256" key="2">
    <source>
        <dbReference type="ARBA" id="ARBA00003906"/>
    </source>
</evidence>
<dbReference type="Pfam" id="PF00676">
    <property type="entry name" value="E1_dh"/>
    <property type="match status" value="1"/>
</dbReference>
<comment type="cofactor">
    <cofactor evidence="1">
        <name>thiamine diphosphate</name>
        <dbReference type="ChEBI" id="CHEBI:58937"/>
    </cofactor>
</comment>
<dbReference type="AlphaFoldDB" id="A0A936ZCT6"/>
<comment type="function">
    <text evidence="2">E1 component of the 2-oxoglutarate dehydrogenase (OGDH) complex which catalyzes the decarboxylation of 2-oxoglutarate, the first step in the conversion of 2-oxoglutarate to succinyl-CoA and CO(2).</text>
</comment>
<dbReference type="GO" id="GO:0006096">
    <property type="term" value="P:glycolytic process"/>
    <property type="evidence" value="ECO:0007669"/>
    <property type="project" value="UniProtKB-KW"/>
</dbReference>
<evidence type="ECO:0000256" key="7">
    <source>
        <dbReference type="ARBA" id="ARBA00023002"/>
    </source>
</evidence>
<organism evidence="12 13">
    <name type="scientific">Microvirga aerilata</name>
    <dbReference type="NCBI Taxonomy" id="670292"/>
    <lineage>
        <taxon>Bacteria</taxon>
        <taxon>Pseudomonadati</taxon>
        <taxon>Pseudomonadota</taxon>
        <taxon>Alphaproteobacteria</taxon>
        <taxon>Hyphomicrobiales</taxon>
        <taxon>Methylobacteriaceae</taxon>
        <taxon>Microvirga</taxon>
    </lineage>
</organism>
<dbReference type="Pfam" id="PF16078">
    <property type="entry name" value="2-oxogl_dehyd_N"/>
    <property type="match status" value="1"/>
</dbReference>
<evidence type="ECO:0000256" key="3">
    <source>
        <dbReference type="ARBA" id="ARBA00006936"/>
    </source>
</evidence>
<accession>A0A936ZCT6</accession>
<dbReference type="InterPro" id="IPR031717">
    <property type="entry name" value="ODO-1/KGD_C"/>
</dbReference>
<proteinExistence type="inferred from homology"/>
<dbReference type="GO" id="GO:0004591">
    <property type="term" value="F:oxoglutarate dehydrogenase (succinyl-transferring) activity"/>
    <property type="evidence" value="ECO:0007669"/>
    <property type="project" value="UniProtKB-EC"/>
</dbReference>
<reference evidence="12" key="1">
    <citation type="submission" date="2021-01" db="EMBL/GenBank/DDBJ databases">
        <title>Microvirga sp.</title>
        <authorList>
            <person name="Kim M.K."/>
        </authorList>
    </citation>
    <scope>NUCLEOTIDE SEQUENCE</scope>
    <source>
        <strain evidence="12">5420S-16</strain>
    </source>
</reference>
<evidence type="ECO:0000313" key="13">
    <source>
        <dbReference type="Proteomes" id="UP000605848"/>
    </source>
</evidence>
<dbReference type="Gene3D" id="3.40.50.12470">
    <property type="match status" value="1"/>
</dbReference>
<dbReference type="EMBL" id="JAEQMY010000014">
    <property type="protein sequence ID" value="MBL0404757.1"/>
    <property type="molecule type" value="Genomic_DNA"/>
</dbReference>
<evidence type="ECO:0000259" key="11">
    <source>
        <dbReference type="SMART" id="SM00861"/>
    </source>
</evidence>
<dbReference type="InterPro" id="IPR001017">
    <property type="entry name" value="DH_E1"/>
</dbReference>
<dbReference type="GO" id="GO:0030976">
    <property type="term" value="F:thiamine pyrophosphate binding"/>
    <property type="evidence" value="ECO:0007669"/>
    <property type="project" value="InterPro"/>
</dbReference>
<name>A0A936ZCT6_9HYPH</name>
<dbReference type="Gene3D" id="3.40.50.11610">
    <property type="entry name" value="Multifunctional 2-oxoglutarate metabolism enzyme, C-terminal domain"/>
    <property type="match status" value="1"/>
</dbReference>
<evidence type="ECO:0000256" key="4">
    <source>
        <dbReference type="ARBA" id="ARBA00011301"/>
    </source>
</evidence>
<keyword evidence="7 12" id="KW-0560">Oxidoreductase</keyword>
<evidence type="ECO:0000313" key="12">
    <source>
        <dbReference type="EMBL" id="MBL0404757.1"/>
    </source>
</evidence>
<protein>
    <recommendedName>
        <fullName evidence="6">2-oxoglutarate dehydrogenase E1 component</fullName>
        <ecNumber evidence="5">1.2.4.2</ecNumber>
    </recommendedName>
    <alternativeName>
        <fullName evidence="10">Alpha-ketoglutarate dehydrogenase</fullName>
    </alternativeName>
</protein>
<dbReference type="PANTHER" id="PTHR23152:SF4">
    <property type="entry name" value="2-OXOADIPATE DEHYDROGENASE COMPLEX COMPONENT E1"/>
    <property type="match status" value="1"/>
</dbReference>
<dbReference type="Pfam" id="PF16870">
    <property type="entry name" value="OxoGdeHyase_C"/>
    <property type="match status" value="1"/>
</dbReference>
<dbReference type="InterPro" id="IPR032106">
    <property type="entry name" value="2-oxogl_dehyd_N"/>
</dbReference>
<dbReference type="EC" id="1.2.4.2" evidence="5"/>
<dbReference type="SMART" id="SM00861">
    <property type="entry name" value="Transket_pyr"/>
    <property type="match status" value="1"/>
</dbReference>
<dbReference type="NCBIfam" id="NF006914">
    <property type="entry name" value="PRK09404.1"/>
    <property type="match status" value="1"/>
</dbReference>
<keyword evidence="8" id="KW-0786">Thiamine pyrophosphate</keyword>
<evidence type="ECO:0000256" key="10">
    <source>
        <dbReference type="ARBA" id="ARBA00030680"/>
    </source>
</evidence>